<dbReference type="OrthoDB" id="5416105at2"/>
<evidence type="ECO:0000313" key="2">
    <source>
        <dbReference type="Proteomes" id="UP000000442"/>
    </source>
</evidence>
<dbReference type="HOGENOM" id="CLU_622191_0_0_7"/>
<dbReference type="AlphaFoldDB" id="C0QAR5"/>
<sequence>MKDIDQSVSLSLPADIAWVPLVQSVIENGAPVFGLEHNKTMMLAVAAEEIVVHLARISKGTRICFRLEPGGWHVRCEFSFKANPSDLWAMNLVTQTDVREEIDNLGLLVASRAVDGFTLGLEGETLHLTLRKDRDYPVVTPGTMDPINTRGELTIVRDPEPELIKAACVKTLGFYAPDAVPQSFITPGKVVDMVRQKDLEIAVAMDQTGALAGMICWQAASEQGIRFSGPYVFTTDDRAGELLTNHLINTVARTRAMGLFSELATPSLSTKNFESLGHLNRIQKDGRTIEQGVWYRHLKEDMGASVWAHRAYADFLETAYDQQVLMRDLKIIEGQGERLPERSVFSVQLRADAGEATLFPMVTGEDAAQCIAHQVEMLLRENFSNIFIRIDLAHGWQAAMGQAIMDNGFTPKLVLPYGGKSDILVFQHA</sequence>
<name>C0QAR5_DESAH</name>
<organism evidence="1 2">
    <name type="scientific">Desulforapulum autotrophicum (strain ATCC 43914 / DSM 3382 / VKM B-1955 / HRM2)</name>
    <name type="common">Desulfobacterium autotrophicum</name>
    <dbReference type="NCBI Taxonomy" id="177437"/>
    <lineage>
        <taxon>Bacteria</taxon>
        <taxon>Pseudomonadati</taxon>
        <taxon>Thermodesulfobacteriota</taxon>
        <taxon>Desulfobacteria</taxon>
        <taxon>Desulfobacterales</taxon>
        <taxon>Desulfobacteraceae</taxon>
        <taxon>Desulforapulum</taxon>
    </lineage>
</organism>
<protein>
    <submittedName>
        <fullName evidence="1">Uncharacterized protein</fullName>
    </submittedName>
</protein>
<dbReference type="eggNOG" id="COG2172">
    <property type="taxonomic scope" value="Bacteria"/>
</dbReference>
<dbReference type="Proteomes" id="UP000000442">
    <property type="component" value="Chromosome"/>
</dbReference>
<evidence type="ECO:0000313" key="1">
    <source>
        <dbReference type="EMBL" id="ACN16848.1"/>
    </source>
</evidence>
<accession>C0QAR5</accession>
<gene>
    <name evidence="1" type="ordered locus">HRM2_37900</name>
</gene>
<keyword evidence="2" id="KW-1185">Reference proteome</keyword>
<dbReference type="KEGG" id="dat:HRM2_37900"/>
<dbReference type="STRING" id="177437.HRM2_37900"/>
<dbReference type="RefSeq" id="WP_015905594.1">
    <property type="nucleotide sequence ID" value="NC_012108.1"/>
</dbReference>
<dbReference type="EMBL" id="CP001087">
    <property type="protein sequence ID" value="ACN16848.1"/>
    <property type="molecule type" value="Genomic_DNA"/>
</dbReference>
<proteinExistence type="predicted"/>
<reference evidence="1 2" key="1">
    <citation type="journal article" date="2009" name="Environ. Microbiol.">
        <title>Genome sequence of Desulfobacterium autotrophicum HRM2, a marine sulfate reducer oxidizing organic carbon completely to carbon dioxide.</title>
        <authorList>
            <person name="Strittmatter A.W."/>
            <person name="Liesegang H."/>
            <person name="Rabus R."/>
            <person name="Decker I."/>
            <person name="Amann J."/>
            <person name="Andres S."/>
            <person name="Henne A."/>
            <person name="Fricke W.F."/>
            <person name="Martinez-Arias R."/>
            <person name="Bartels D."/>
            <person name="Goesmann A."/>
            <person name="Krause L."/>
            <person name="Puehler A."/>
            <person name="Klenk H.P."/>
            <person name="Richter M."/>
            <person name="Schuler M."/>
            <person name="Gloeckner F.O."/>
            <person name="Meyerdierks A."/>
            <person name="Gottschalk G."/>
            <person name="Amann R."/>
        </authorList>
    </citation>
    <scope>NUCLEOTIDE SEQUENCE [LARGE SCALE GENOMIC DNA]</scope>
    <source>
        <strain evidence="2">ATCC 43914 / DSM 3382 / HRM2</strain>
    </source>
</reference>